<proteinExistence type="predicted"/>
<organism evidence="3 4">
    <name type="scientific">[Myrmecia] bisecta</name>
    <dbReference type="NCBI Taxonomy" id="41462"/>
    <lineage>
        <taxon>Eukaryota</taxon>
        <taxon>Viridiplantae</taxon>
        <taxon>Chlorophyta</taxon>
        <taxon>core chlorophytes</taxon>
        <taxon>Trebouxiophyceae</taxon>
        <taxon>Trebouxiales</taxon>
        <taxon>Trebouxiaceae</taxon>
        <taxon>Myrmecia</taxon>
    </lineage>
</organism>
<gene>
    <name evidence="3" type="ORF">WJX72_007154</name>
</gene>
<keyword evidence="2" id="KW-1133">Transmembrane helix</keyword>
<dbReference type="PANTHER" id="PTHR28556:SF4">
    <property type="entry name" value="TRANSMEMBRANE PROTEIN 106A"/>
    <property type="match status" value="1"/>
</dbReference>
<dbReference type="EMBL" id="JALJOR010000004">
    <property type="protein sequence ID" value="KAK9818096.1"/>
    <property type="molecule type" value="Genomic_DNA"/>
</dbReference>
<dbReference type="Proteomes" id="UP001489004">
    <property type="component" value="Unassembled WGS sequence"/>
</dbReference>
<feature type="region of interest" description="Disordered" evidence="1">
    <location>
        <begin position="18"/>
        <end position="46"/>
    </location>
</feature>
<comment type="caution">
    <text evidence="3">The sequence shown here is derived from an EMBL/GenBank/DDBJ whole genome shotgun (WGS) entry which is preliminary data.</text>
</comment>
<dbReference type="AlphaFoldDB" id="A0AAW1PWJ9"/>
<reference evidence="3 4" key="1">
    <citation type="journal article" date="2024" name="Nat. Commun.">
        <title>Phylogenomics reveals the evolutionary origins of lichenization in chlorophyte algae.</title>
        <authorList>
            <person name="Puginier C."/>
            <person name="Libourel C."/>
            <person name="Otte J."/>
            <person name="Skaloud P."/>
            <person name="Haon M."/>
            <person name="Grisel S."/>
            <person name="Petersen M."/>
            <person name="Berrin J.G."/>
            <person name="Delaux P.M."/>
            <person name="Dal Grande F."/>
            <person name="Keller J."/>
        </authorList>
    </citation>
    <scope>NUCLEOTIDE SEQUENCE [LARGE SCALE GENOMIC DNA]</scope>
    <source>
        <strain evidence="3 4">SAG 2043</strain>
    </source>
</reference>
<evidence type="ECO:0000256" key="2">
    <source>
        <dbReference type="SAM" id="Phobius"/>
    </source>
</evidence>
<sequence length="269" mass="29984">MKTSMLSLFSREPIESYTRLSDGGGSPSDPHATSHFSPPFSSEYEQHPPSRWRAVRKWWREKVLGQREPHPPSGYLTLIPLNDARLKPRRTVLLVMALMLFALAAATGVFLLVPRGVSAGEIDIQADHMSWNTSKGTYQLSLVARVPIYNPNYLKAKVTGDLRVFFYDTEAGTKIFKPKVLPPRALPQVIEVVVDASNVPSQYALSIFSQCATFPRRLIFFLKGAITVEYLGQRQTLSPIDTYFMIDCINGATHPKQGLSPLAPAAPRL</sequence>
<accession>A0AAW1PWJ9</accession>
<evidence type="ECO:0008006" key="5">
    <source>
        <dbReference type="Google" id="ProtNLM"/>
    </source>
</evidence>
<keyword evidence="4" id="KW-1185">Reference proteome</keyword>
<name>A0AAW1PWJ9_9CHLO</name>
<keyword evidence="2" id="KW-0472">Membrane</keyword>
<keyword evidence="2" id="KW-0812">Transmembrane</keyword>
<evidence type="ECO:0000256" key="1">
    <source>
        <dbReference type="SAM" id="MobiDB-lite"/>
    </source>
</evidence>
<dbReference type="InterPro" id="IPR009790">
    <property type="entry name" value="TMEM106"/>
</dbReference>
<protein>
    <recommendedName>
        <fullName evidence="5">Late embryogenesis abundant protein LEA-2 subgroup domain-containing protein</fullName>
    </recommendedName>
</protein>
<dbReference type="PANTHER" id="PTHR28556">
    <property type="entry name" value="TRANSMEMBRANE PROTEIN 106B"/>
    <property type="match status" value="1"/>
</dbReference>
<feature type="transmembrane region" description="Helical" evidence="2">
    <location>
        <begin position="92"/>
        <end position="113"/>
    </location>
</feature>
<evidence type="ECO:0000313" key="4">
    <source>
        <dbReference type="Proteomes" id="UP001489004"/>
    </source>
</evidence>
<evidence type="ECO:0000313" key="3">
    <source>
        <dbReference type="EMBL" id="KAK9818096.1"/>
    </source>
</evidence>